<dbReference type="EMBL" id="AKHW03004488">
    <property type="protein sequence ID" value="KYO29808.1"/>
    <property type="molecule type" value="Genomic_DNA"/>
</dbReference>
<name>A0A151MZA6_ALLMI</name>
<proteinExistence type="predicted"/>
<sequence length="106" mass="12107">MKGFEDCWTDHKLVHLVMNIHLAPRHWKTQRVAQRLLNVAALKDPGQLEEFQAQLYSALEQVPTADDVSIQAHQEHLKFAVQDACAQTIGHQDLFDASYVQICNLE</sequence>
<protein>
    <submittedName>
        <fullName evidence="1">Uncharacterized protein</fullName>
    </submittedName>
</protein>
<reference evidence="1 2" key="1">
    <citation type="journal article" date="2012" name="Genome Biol.">
        <title>Sequencing three crocodilian genomes to illuminate the evolution of archosaurs and amniotes.</title>
        <authorList>
            <person name="St John J.A."/>
            <person name="Braun E.L."/>
            <person name="Isberg S.R."/>
            <person name="Miles L.G."/>
            <person name="Chong A.Y."/>
            <person name="Gongora J."/>
            <person name="Dalzell P."/>
            <person name="Moran C."/>
            <person name="Bed'hom B."/>
            <person name="Abzhanov A."/>
            <person name="Burgess S.C."/>
            <person name="Cooksey A.M."/>
            <person name="Castoe T.A."/>
            <person name="Crawford N.G."/>
            <person name="Densmore L.D."/>
            <person name="Drew J.C."/>
            <person name="Edwards S.V."/>
            <person name="Faircloth B.C."/>
            <person name="Fujita M.K."/>
            <person name="Greenwold M.J."/>
            <person name="Hoffmann F.G."/>
            <person name="Howard J.M."/>
            <person name="Iguchi T."/>
            <person name="Janes D.E."/>
            <person name="Khan S.Y."/>
            <person name="Kohno S."/>
            <person name="de Koning A.J."/>
            <person name="Lance S.L."/>
            <person name="McCarthy F.M."/>
            <person name="McCormack J.E."/>
            <person name="Merchant M.E."/>
            <person name="Peterson D.G."/>
            <person name="Pollock D.D."/>
            <person name="Pourmand N."/>
            <person name="Raney B.J."/>
            <person name="Roessler K.A."/>
            <person name="Sanford J.R."/>
            <person name="Sawyer R.H."/>
            <person name="Schmidt C.J."/>
            <person name="Triplett E.W."/>
            <person name="Tuberville T.D."/>
            <person name="Venegas-Anaya M."/>
            <person name="Howard J.T."/>
            <person name="Jarvis E.D."/>
            <person name="Guillette L.J.Jr."/>
            <person name="Glenn T.C."/>
            <person name="Green R.E."/>
            <person name="Ray D.A."/>
        </authorList>
    </citation>
    <scope>NUCLEOTIDE SEQUENCE [LARGE SCALE GENOMIC DNA]</scope>
    <source>
        <strain evidence="1">KSC_2009_1</strain>
    </source>
</reference>
<comment type="caution">
    <text evidence="1">The sequence shown here is derived from an EMBL/GenBank/DDBJ whole genome shotgun (WGS) entry which is preliminary data.</text>
</comment>
<organism evidence="1 2">
    <name type="scientific">Alligator mississippiensis</name>
    <name type="common">American alligator</name>
    <dbReference type="NCBI Taxonomy" id="8496"/>
    <lineage>
        <taxon>Eukaryota</taxon>
        <taxon>Metazoa</taxon>
        <taxon>Chordata</taxon>
        <taxon>Craniata</taxon>
        <taxon>Vertebrata</taxon>
        <taxon>Euteleostomi</taxon>
        <taxon>Archelosauria</taxon>
        <taxon>Archosauria</taxon>
        <taxon>Crocodylia</taxon>
        <taxon>Alligatoridae</taxon>
        <taxon>Alligatorinae</taxon>
        <taxon>Alligator</taxon>
    </lineage>
</organism>
<accession>A0A151MZA6</accession>
<gene>
    <name evidence="1" type="ORF">Y1Q_0023162</name>
</gene>
<dbReference type="Proteomes" id="UP000050525">
    <property type="component" value="Unassembled WGS sequence"/>
</dbReference>
<keyword evidence="2" id="KW-1185">Reference proteome</keyword>
<dbReference type="AlphaFoldDB" id="A0A151MZA6"/>
<evidence type="ECO:0000313" key="2">
    <source>
        <dbReference type="Proteomes" id="UP000050525"/>
    </source>
</evidence>
<evidence type="ECO:0000313" key="1">
    <source>
        <dbReference type="EMBL" id="KYO29808.1"/>
    </source>
</evidence>